<protein>
    <submittedName>
        <fullName evidence="1">Uncharacterized protein</fullName>
    </submittedName>
</protein>
<evidence type="ECO:0000313" key="1">
    <source>
        <dbReference type="EMBL" id="KAI3757142.1"/>
    </source>
</evidence>
<dbReference type="Proteomes" id="UP001055879">
    <property type="component" value="Linkage Group LG02"/>
</dbReference>
<accession>A0ACB9EEA1</accession>
<gene>
    <name evidence="1" type="ORF">L6452_04676</name>
</gene>
<proteinExistence type="predicted"/>
<organism evidence="1 2">
    <name type="scientific">Arctium lappa</name>
    <name type="common">Greater burdock</name>
    <name type="synonym">Lappa major</name>
    <dbReference type="NCBI Taxonomy" id="4217"/>
    <lineage>
        <taxon>Eukaryota</taxon>
        <taxon>Viridiplantae</taxon>
        <taxon>Streptophyta</taxon>
        <taxon>Embryophyta</taxon>
        <taxon>Tracheophyta</taxon>
        <taxon>Spermatophyta</taxon>
        <taxon>Magnoliopsida</taxon>
        <taxon>eudicotyledons</taxon>
        <taxon>Gunneridae</taxon>
        <taxon>Pentapetalae</taxon>
        <taxon>asterids</taxon>
        <taxon>campanulids</taxon>
        <taxon>Asterales</taxon>
        <taxon>Asteraceae</taxon>
        <taxon>Carduoideae</taxon>
        <taxon>Cardueae</taxon>
        <taxon>Arctiinae</taxon>
        <taxon>Arctium</taxon>
    </lineage>
</organism>
<sequence length="620" mass="68297">MDASRRRRNSFASTGSSPRRVGKSCRQIRHKEHRSVASGSENDVTNAHREDEVRTSSEGVQNSADVATETSIVEHKICDEKDPPERSTSLCNGHISQNNGTEREMERALEHQAQFIAQYEAEEKAQTEWEDKFRENNGSTPDSCDPGTHSDVTEERDEIKAPPPAVALHCSTDKLTSGGQEIEDGVADANFSEEPKIDTEPLLDQKNSDMKNKVSDDRNYPPDLQGTLRNVSPAQASSSRDCSLLCRGEQASGTPYEPTLGTQENPDQLGSVLEALQQAKLSLKQNLDRSPLLESGPPVPTYRSADKFPFLESGPSVPTYKPGDKYPVPFSPAGLFRLPIDYEYERATTRANSLTYDSRLSLTNYPTEPSHSQFISSPYNESLSRSAEGSQFISSPYREPLSRPAASLDDRFRMVPTFPYEETRLEIPTQPPSAFNPRSDAPPPVLDPRFSVHPSALDQRSSFQRSATDPRSDVPPSVLDPRFSAHPSALDPRLSLQPSATDPRSDMPPSVLDPRFSVHPSALDPRLSSRPSATDPRLDAGMGRSAYDPRSDAGMGRAAYDPRLDSGMGRSAYDPRLEIGAKTAGMPSSSRYGITPRSLPGADIPLRTRSLYDDYSRPNM</sequence>
<comment type="caution">
    <text evidence="1">The sequence shown here is derived from an EMBL/GenBank/DDBJ whole genome shotgun (WGS) entry which is preliminary data.</text>
</comment>
<name>A0ACB9EEA1_ARCLA</name>
<evidence type="ECO:0000313" key="2">
    <source>
        <dbReference type="Proteomes" id="UP001055879"/>
    </source>
</evidence>
<reference evidence="1 2" key="2">
    <citation type="journal article" date="2022" name="Mol. Ecol. Resour.">
        <title>The genomes of chicory, endive, great burdock and yacon provide insights into Asteraceae paleo-polyploidization history and plant inulin production.</title>
        <authorList>
            <person name="Fan W."/>
            <person name="Wang S."/>
            <person name="Wang H."/>
            <person name="Wang A."/>
            <person name="Jiang F."/>
            <person name="Liu H."/>
            <person name="Zhao H."/>
            <person name="Xu D."/>
            <person name="Zhang Y."/>
        </authorList>
    </citation>
    <scope>NUCLEOTIDE SEQUENCE [LARGE SCALE GENOMIC DNA]</scope>
    <source>
        <strain evidence="2">cv. Niubang</strain>
    </source>
</reference>
<dbReference type="EMBL" id="CM042048">
    <property type="protein sequence ID" value="KAI3757142.1"/>
    <property type="molecule type" value="Genomic_DNA"/>
</dbReference>
<keyword evidence="2" id="KW-1185">Reference proteome</keyword>
<reference evidence="2" key="1">
    <citation type="journal article" date="2022" name="Mol. Ecol. Resour.">
        <title>The genomes of chicory, endive, great burdock and yacon provide insights into Asteraceae palaeo-polyploidization history and plant inulin production.</title>
        <authorList>
            <person name="Fan W."/>
            <person name="Wang S."/>
            <person name="Wang H."/>
            <person name="Wang A."/>
            <person name="Jiang F."/>
            <person name="Liu H."/>
            <person name="Zhao H."/>
            <person name="Xu D."/>
            <person name="Zhang Y."/>
        </authorList>
    </citation>
    <scope>NUCLEOTIDE SEQUENCE [LARGE SCALE GENOMIC DNA]</scope>
    <source>
        <strain evidence="2">cv. Niubang</strain>
    </source>
</reference>